<gene>
    <name evidence="1" type="ORF">LDG_8339</name>
</gene>
<accession>G9ESK3</accession>
<dbReference type="HOGENOM" id="CLU_3169679_0_0_6"/>
<dbReference type="InParanoid" id="G9ESK3"/>
<evidence type="ECO:0000313" key="2">
    <source>
        <dbReference type="Proteomes" id="UP000002770"/>
    </source>
</evidence>
<reference evidence="1 2" key="1">
    <citation type="journal article" date="2011" name="BMC Genomics">
        <title>Insight into cross-talk between intra-amoebal pathogens.</title>
        <authorList>
            <person name="Gimenez G."/>
            <person name="Bertelli C."/>
            <person name="Moliner C."/>
            <person name="Robert C."/>
            <person name="Raoult D."/>
            <person name="Fournier P.E."/>
            <person name="Greub G."/>
        </authorList>
    </citation>
    <scope>NUCLEOTIDE SEQUENCE [LARGE SCALE GENOMIC DNA]</scope>
    <source>
        <strain evidence="1 2">LLAP12</strain>
    </source>
</reference>
<keyword evidence="2" id="KW-1185">Reference proteome</keyword>
<evidence type="ECO:0000313" key="1">
    <source>
        <dbReference type="EMBL" id="EHL29749.1"/>
    </source>
</evidence>
<organism evidence="1 2">
    <name type="scientific">Legionella drancourtii LLAP12</name>
    <dbReference type="NCBI Taxonomy" id="658187"/>
    <lineage>
        <taxon>Bacteria</taxon>
        <taxon>Pseudomonadati</taxon>
        <taxon>Pseudomonadota</taxon>
        <taxon>Gammaproteobacteria</taxon>
        <taxon>Legionellales</taxon>
        <taxon>Legionellaceae</taxon>
        <taxon>Legionella</taxon>
    </lineage>
</organism>
<proteinExistence type="predicted"/>
<dbReference type="Proteomes" id="UP000002770">
    <property type="component" value="Unassembled WGS sequence"/>
</dbReference>
<name>G9ESK3_9GAMM</name>
<sequence>MILLIDFFNFANQVLLCFVAYRAKKFFTIRLFNVYRNSFVTNIISPI</sequence>
<dbReference type="EMBL" id="JH413846">
    <property type="protein sequence ID" value="EHL29749.1"/>
    <property type="molecule type" value="Genomic_DNA"/>
</dbReference>
<dbReference type="AlphaFoldDB" id="G9ESK3"/>
<protein>
    <submittedName>
        <fullName evidence="1">Uncharacterized protein</fullName>
    </submittedName>
</protein>